<dbReference type="InterPro" id="IPR003738">
    <property type="entry name" value="SRAP"/>
</dbReference>
<dbReference type="PANTHER" id="PTHR13604">
    <property type="entry name" value="DC12-RELATED"/>
    <property type="match status" value="1"/>
</dbReference>
<dbReference type="Gene3D" id="3.90.1680.10">
    <property type="entry name" value="SOS response associated peptidase-like"/>
    <property type="match status" value="1"/>
</dbReference>
<keyword evidence="7" id="KW-0456">Lyase</keyword>
<evidence type="ECO:0000256" key="8">
    <source>
        <dbReference type="RuleBase" id="RU364100"/>
    </source>
</evidence>
<organism evidence="9 10">
    <name type="scientific">Sabulicella glaciei</name>
    <dbReference type="NCBI Taxonomy" id="2984948"/>
    <lineage>
        <taxon>Bacteria</taxon>
        <taxon>Pseudomonadati</taxon>
        <taxon>Pseudomonadota</taxon>
        <taxon>Alphaproteobacteria</taxon>
        <taxon>Acetobacterales</taxon>
        <taxon>Acetobacteraceae</taxon>
        <taxon>Sabulicella</taxon>
    </lineage>
</organism>
<evidence type="ECO:0000256" key="7">
    <source>
        <dbReference type="ARBA" id="ARBA00023239"/>
    </source>
</evidence>
<dbReference type="EMBL" id="JAPFQI010000002">
    <property type="protein sequence ID" value="MCW8085296.1"/>
    <property type="molecule type" value="Genomic_DNA"/>
</dbReference>
<evidence type="ECO:0000256" key="3">
    <source>
        <dbReference type="ARBA" id="ARBA00022763"/>
    </source>
</evidence>
<evidence type="ECO:0000256" key="2">
    <source>
        <dbReference type="ARBA" id="ARBA00022670"/>
    </source>
</evidence>
<dbReference type="Pfam" id="PF02586">
    <property type="entry name" value="SRAP"/>
    <property type="match status" value="1"/>
</dbReference>
<keyword evidence="3" id="KW-0227">DNA damage</keyword>
<dbReference type="InterPro" id="IPR036590">
    <property type="entry name" value="SRAP-like"/>
</dbReference>
<keyword evidence="10" id="KW-1185">Reference proteome</keyword>
<dbReference type="SUPFAM" id="SSF143081">
    <property type="entry name" value="BB1717-like"/>
    <property type="match status" value="1"/>
</dbReference>
<comment type="similarity">
    <text evidence="1 8">Belongs to the SOS response-associated peptidase family.</text>
</comment>
<evidence type="ECO:0000256" key="1">
    <source>
        <dbReference type="ARBA" id="ARBA00008136"/>
    </source>
</evidence>
<reference evidence="9 10" key="1">
    <citation type="submission" date="2022-10" db="EMBL/GenBank/DDBJ databases">
        <title>Roseococcus glaciei nov., sp. nov., isolated from glacier.</title>
        <authorList>
            <person name="Liu Q."/>
            <person name="Xin Y.-H."/>
        </authorList>
    </citation>
    <scope>NUCLEOTIDE SEQUENCE [LARGE SCALE GENOMIC DNA]</scope>
    <source>
        <strain evidence="9 10">MDT2-1-1</strain>
    </source>
</reference>
<keyword evidence="4 8" id="KW-0378">Hydrolase</keyword>
<evidence type="ECO:0000256" key="4">
    <source>
        <dbReference type="ARBA" id="ARBA00022801"/>
    </source>
</evidence>
<proteinExistence type="inferred from homology"/>
<sequence length="247" mass="27338">MCGRYFLQRPNAETAQYFEVGASVPNWPPSFNIAPTQSAPVVRRHPDTGARHMDVLQWGLVPSWSKDAKGGARLINARADGVATKPSFREAFRRRRCLVPMDGFFEWHAGEGAKQPYAVALRDGSPMAAAGLWEGWKAEDGSWLRTFSIVTTDSAGRQALLHHRMPVLLGRADWPLWLGEEEGDAEALLRPLDDSLLRFWPVDPRVGRVGENDPALLETWPGAPPAAGLMDAGPDPQSSRWTFSIRS</sequence>
<dbReference type="Proteomes" id="UP001526430">
    <property type="component" value="Unassembled WGS sequence"/>
</dbReference>
<evidence type="ECO:0000256" key="5">
    <source>
        <dbReference type="ARBA" id="ARBA00023124"/>
    </source>
</evidence>
<accession>A0ABT3NT18</accession>
<evidence type="ECO:0000313" key="10">
    <source>
        <dbReference type="Proteomes" id="UP001526430"/>
    </source>
</evidence>
<keyword evidence="2 8" id="KW-0645">Protease</keyword>
<dbReference type="PANTHER" id="PTHR13604:SF0">
    <property type="entry name" value="ABASIC SITE PROCESSING PROTEIN HMCES"/>
    <property type="match status" value="1"/>
</dbReference>
<evidence type="ECO:0000313" key="9">
    <source>
        <dbReference type="EMBL" id="MCW8085296.1"/>
    </source>
</evidence>
<dbReference type="EC" id="3.4.-.-" evidence="8"/>
<dbReference type="RefSeq" id="WP_301589154.1">
    <property type="nucleotide sequence ID" value="NZ_JAPFQI010000002.1"/>
</dbReference>
<name>A0ABT3NT18_9PROT</name>
<protein>
    <recommendedName>
        <fullName evidence="8">Abasic site processing protein</fullName>
        <ecNumber evidence="8">3.4.-.-</ecNumber>
    </recommendedName>
</protein>
<gene>
    <name evidence="9" type="ORF">OF850_06640</name>
</gene>
<keyword evidence="5" id="KW-0190">Covalent protein-DNA linkage</keyword>
<comment type="caution">
    <text evidence="9">The sequence shown here is derived from an EMBL/GenBank/DDBJ whole genome shotgun (WGS) entry which is preliminary data.</text>
</comment>
<keyword evidence="6" id="KW-0238">DNA-binding</keyword>
<evidence type="ECO:0000256" key="6">
    <source>
        <dbReference type="ARBA" id="ARBA00023125"/>
    </source>
</evidence>